<organism evidence="2 3">
    <name type="scientific">Actinomadura mexicana</name>
    <dbReference type="NCBI Taxonomy" id="134959"/>
    <lineage>
        <taxon>Bacteria</taxon>
        <taxon>Bacillati</taxon>
        <taxon>Actinomycetota</taxon>
        <taxon>Actinomycetes</taxon>
        <taxon>Streptosporangiales</taxon>
        <taxon>Thermomonosporaceae</taxon>
        <taxon>Actinomadura</taxon>
    </lineage>
</organism>
<name>A0A238WL75_9ACTN</name>
<evidence type="ECO:0000256" key="1">
    <source>
        <dbReference type="SAM" id="Phobius"/>
    </source>
</evidence>
<keyword evidence="1" id="KW-1133">Transmembrane helix</keyword>
<keyword evidence="1" id="KW-0472">Membrane</keyword>
<accession>A0A238WL75</accession>
<feature type="transmembrane region" description="Helical" evidence="1">
    <location>
        <begin position="120"/>
        <end position="145"/>
    </location>
</feature>
<sequence>MSGYGGRPPSGWDDPYGGNQNWDAGDAYGQPYGQGYGYTQSGYTQPGYTQPGYGQPGYGYGYGPPGVPHQAGSNGSTIAALVCNAVAIVLCCNIVAIPGVITAAIALGRTQTDPPSARRLTIWSWSLFAASILIGIVLLIIYIAVGVMSDPGYGSSEGI</sequence>
<proteinExistence type="predicted"/>
<evidence type="ECO:0000313" key="2">
    <source>
        <dbReference type="EMBL" id="SNR47004.1"/>
    </source>
</evidence>
<keyword evidence="3" id="KW-1185">Reference proteome</keyword>
<feature type="transmembrane region" description="Helical" evidence="1">
    <location>
        <begin position="78"/>
        <end position="108"/>
    </location>
</feature>
<dbReference type="Proteomes" id="UP000198420">
    <property type="component" value="Unassembled WGS sequence"/>
</dbReference>
<dbReference type="RefSeq" id="WP_089311117.1">
    <property type="nucleotide sequence ID" value="NZ_FZNP01000003.1"/>
</dbReference>
<keyword evidence="1" id="KW-0812">Transmembrane</keyword>
<dbReference type="AlphaFoldDB" id="A0A238WL75"/>
<gene>
    <name evidence="2" type="ORF">SAMN06265355_1033</name>
</gene>
<protein>
    <recommendedName>
        <fullName evidence="4">DUF4190 domain-containing protein</fullName>
    </recommendedName>
</protein>
<evidence type="ECO:0008006" key="4">
    <source>
        <dbReference type="Google" id="ProtNLM"/>
    </source>
</evidence>
<dbReference type="EMBL" id="FZNP01000003">
    <property type="protein sequence ID" value="SNR47004.1"/>
    <property type="molecule type" value="Genomic_DNA"/>
</dbReference>
<dbReference type="OrthoDB" id="3544409at2"/>
<reference evidence="3" key="1">
    <citation type="submission" date="2017-06" db="EMBL/GenBank/DDBJ databases">
        <authorList>
            <person name="Varghese N."/>
            <person name="Submissions S."/>
        </authorList>
    </citation>
    <scope>NUCLEOTIDE SEQUENCE [LARGE SCALE GENOMIC DNA]</scope>
    <source>
        <strain evidence="3">DSM 44485</strain>
    </source>
</reference>
<evidence type="ECO:0000313" key="3">
    <source>
        <dbReference type="Proteomes" id="UP000198420"/>
    </source>
</evidence>